<dbReference type="Pfam" id="PF00147">
    <property type="entry name" value="Fibrinogen_C"/>
    <property type="match status" value="1"/>
</dbReference>
<dbReference type="SUPFAM" id="SSF56496">
    <property type="entry name" value="Fibrinogen C-terminal domain-like"/>
    <property type="match status" value="1"/>
</dbReference>
<sequence>MACAEDGGQGNQAWTVIQRRLDGSVNFYRSWVDYKTGFGTVSGEYWLGLDTIFLMTSLERYQLRVDIEDFDRGRAFAQYSSFYIDSESNSYTLHISDYINGGAGDQSTTGYDLPADIYVM</sequence>
<dbReference type="AlphaFoldDB" id="A0A8J4WS74"/>
<dbReference type="PANTHER" id="PTHR19143:SF225">
    <property type="entry name" value="MICROFIBRIL-ASSOCIATED GLYCOPROTEIN 4"/>
    <property type="match status" value="1"/>
</dbReference>
<dbReference type="Proteomes" id="UP000727407">
    <property type="component" value="Unassembled WGS sequence"/>
</dbReference>
<keyword evidence="3" id="KW-1185">Reference proteome</keyword>
<dbReference type="Gene3D" id="3.90.215.10">
    <property type="entry name" value="Gamma Fibrinogen, chain A, domain 1"/>
    <property type="match status" value="1"/>
</dbReference>
<evidence type="ECO:0000313" key="3">
    <source>
        <dbReference type="Proteomes" id="UP000727407"/>
    </source>
</evidence>
<evidence type="ECO:0000259" key="1">
    <source>
        <dbReference type="PROSITE" id="PS51406"/>
    </source>
</evidence>
<dbReference type="EMBL" id="QNUK01000767">
    <property type="protein sequence ID" value="KAF5889786.1"/>
    <property type="molecule type" value="Genomic_DNA"/>
</dbReference>
<gene>
    <name evidence="2" type="ORF">DAT39_020512</name>
</gene>
<dbReference type="PROSITE" id="PS51406">
    <property type="entry name" value="FIBRINOGEN_C_2"/>
    <property type="match status" value="1"/>
</dbReference>
<comment type="caution">
    <text evidence="2">The sequence shown here is derived from an EMBL/GenBank/DDBJ whole genome shotgun (WGS) entry which is preliminary data.</text>
</comment>
<name>A0A8J4WS74_CLAMG</name>
<dbReference type="OrthoDB" id="7735550at2759"/>
<organism evidence="2 3">
    <name type="scientific">Clarias magur</name>
    <name type="common">Asian catfish</name>
    <name type="synonym">Macropteronotus magur</name>
    <dbReference type="NCBI Taxonomy" id="1594786"/>
    <lineage>
        <taxon>Eukaryota</taxon>
        <taxon>Metazoa</taxon>
        <taxon>Chordata</taxon>
        <taxon>Craniata</taxon>
        <taxon>Vertebrata</taxon>
        <taxon>Euteleostomi</taxon>
        <taxon>Actinopterygii</taxon>
        <taxon>Neopterygii</taxon>
        <taxon>Teleostei</taxon>
        <taxon>Ostariophysi</taxon>
        <taxon>Siluriformes</taxon>
        <taxon>Clariidae</taxon>
        <taxon>Clarias</taxon>
    </lineage>
</organism>
<dbReference type="SMART" id="SM00186">
    <property type="entry name" value="FBG"/>
    <property type="match status" value="1"/>
</dbReference>
<evidence type="ECO:0000313" key="2">
    <source>
        <dbReference type="EMBL" id="KAF5889786.1"/>
    </source>
</evidence>
<feature type="domain" description="Fibrinogen C-terminal" evidence="1">
    <location>
        <begin position="1"/>
        <end position="120"/>
    </location>
</feature>
<dbReference type="InterPro" id="IPR050373">
    <property type="entry name" value="Fibrinogen_C-term_domain"/>
</dbReference>
<protein>
    <submittedName>
        <fullName evidence="2">Microfibril-associated glycoprotein 4-like</fullName>
    </submittedName>
</protein>
<dbReference type="InterPro" id="IPR014716">
    <property type="entry name" value="Fibrinogen_a/b/g_C_1"/>
</dbReference>
<dbReference type="GO" id="GO:0005615">
    <property type="term" value="C:extracellular space"/>
    <property type="evidence" value="ECO:0007669"/>
    <property type="project" value="TreeGrafter"/>
</dbReference>
<dbReference type="InterPro" id="IPR036056">
    <property type="entry name" value="Fibrinogen-like_C"/>
</dbReference>
<dbReference type="InterPro" id="IPR002181">
    <property type="entry name" value="Fibrinogen_a/b/g_C_dom"/>
</dbReference>
<dbReference type="GO" id="GO:0048251">
    <property type="term" value="P:elastic fiber assembly"/>
    <property type="evidence" value="ECO:0007669"/>
    <property type="project" value="TreeGrafter"/>
</dbReference>
<proteinExistence type="predicted"/>
<dbReference type="PANTHER" id="PTHR19143">
    <property type="entry name" value="FIBRINOGEN/TENASCIN/ANGIOPOEITIN"/>
    <property type="match status" value="1"/>
</dbReference>
<reference evidence="2" key="1">
    <citation type="submission" date="2020-07" db="EMBL/GenBank/DDBJ databases">
        <title>Clarias magur genome sequencing, assembly and annotation.</title>
        <authorList>
            <person name="Kushwaha B."/>
            <person name="Kumar R."/>
            <person name="Das P."/>
            <person name="Joshi C.G."/>
            <person name="Kumar D."/>
            <person name="Nagpure N.S."/>
            <person name="Pandey M."/>
            <person name="Agarwal S."/>
            <person name="Srivastava S."/>
            <person name="Singh M."/>
            <person name="Sahoo L."/>
            <person name="Jayasankar P."/>
            <person name="Meher P.K."/>
            <person name="Koringa P.G."/>
            <person name="Iquebal M.A."/>
            <person name="Das S.P."/>
            <person name="Bit A."/>
            <person name="Patnaik S."/>
            <person name="Patel N."/>
            <person name="Shah T.M."/>
            <person name="Hinsu A."/>
            <person name="Jena J.K."/>
        </authorList>
    </citation>
    <scope>NUCLEOTIDE SEQUENCE</scope>
    <source>
        <strain evidence="2">CIFAMagur01</strain>
        <tissue evidence="2">Testis</tissue>
    </source>
</reference>
<accession>A0A8J4WS74</accession>